<sequence>MTKEIKIFLEDGQIWDIIGLPDGYSVKVIDNSTNKITEWSKS</sequence>
<organism evidence="1">
    <name type="scientific">viral metagenome</name>
    <dbReference type="NCBI Taxonomy" id="1070528"/>
    <lineage>
        <taxon>unclassified sequences</taxon>
        <taxon>metagenomes</taxon>
        <taxon>organismal metagenomes</taxon>
    </lineage>
</organism>
<dbReference type="EMBL" id="MT143765">
    <property type="protein sequence ID" value="QJB02201.1"/>
    <property type="molecule type" value="Genomic_DNA"/>
</dbReference>
<evidence type="ECO:0000313" key="1">
    <source>
        <dbReference type="EMBL" id="QJB02201.1"/>
    </source>
</evidence>
<reference evidence="1" key="1">
    <citation type="submission" date="2020-03" db="EMBL/GenBank/DDBJ databases">
        <title>The deep terrestrial virosphere.</title>
        <authorList>
            <person name="Holmfeldt K."/>
            <person name="Nilsson E."/>
            <person name="Simone D."/>
            <person name="Lopez-Fernandez M."/>
            <person name="Wu X."/>
            <person name="de Brujin I."/>
            <person name="Lundin D."/>
            <person name="Andersson A."/>
            <person name="Bertilsson S."/>
            <person name="Dopson M."/>
        </authorList>
    </citation>
    <scope>NUCLEOTIDE SEQUENCE</scope>
    <source>
        <strain evidence="1">MM171B01422</strain>
    </source>
</reference>
<accession>A0A6M3M304</accession>
<dbReference type="AlphaFoldDB" id="A0A6M3M304"/>
<gene>
    <name evidence="1" type="ORF">MM171B01422_0017</name>
</gene>
<protein>
    <submittedName>
        <fullName evidence="1">Uncharacterized protein</fullName>
    </submittedName>
</protein>
<proteinExistence type="predicted"/>
<name>A0A6M3M304_9ZZZZ</name>